<dbReference type="EMBL" id="CP042430">
    <property type="protein sequence ID" value="QEC48419.1"/>
    <property type="molecule type" value="Genomic_DNA"/>
</dbReference>
<dbReference type="InterPro" id="IPR050766">
    <property type="entry name" value="Bact_Lucif_Oxidored"/>
</dbReference>
<dbReference type="GO" id="GO:0005829">
    <property type="term" value="C:cytosol"/>
    <property type="evidence" value="ECO:0007669"/>
    <property type="project" value="TreeGrafter"/>
</dbReference>
<gene>
    <name evidence="5" type="ORF">FSW04_13145</name>
</gene>
<evidence type="ECO:0000313" key="5">
    <source>
        <dbReference type="EMBL" id="QEC48419.1"/>
    </source>
</evidence>
<feature type="region of interest" description="Disordered" evidence="3">
    <location>
        <begin position="1"/>
        <end position="21"/>
    </location>
</feature>
<evidence type="ECO:0000256" key="3">
    <source>
        <dbReference type="SAM" id="MobiDB-lite"/>
    </source>
</evidence>
<proteinExistence type="predicted"/>
<dbReference type="RefSeq" id="WP_146919932.1">
    <property type="nucleotide sequence ID" value="NZ_CP042430.1"/>
</dbReference>
<dbReference type="SUPFAM" id="SSF51679">
    <property type="entry name" value="Bacterial luciferase-like"/>
    <property type="match status" value="1"/>
</dbReference>
<evidence type="ECO:0000256" key="1">
    <source>
        <dbReference type="ARBA" id="ARBA00023002"/>
    </source>
</evidence>
<keyword evidence="1" id="KW-0560">Oxidoreductase</keyword>
<dbReference type="KEGG" id="bsol:FSW04_13145"/>
<keyword evidence="2" id="KW-0503">Monooxygenase</keyword>
<sequence>MAIDLGLFLSDQHPPGRPPAEGVREHLEQVAAARELGYTSIWAGQHFLSQPFAMYQSIPMLARVAAEAEGMTVGAGVLLLTLLNPLEVAENVATLDAICDGRFVLGVGFGYRDVENAAFGISTGRVATFEAKLDVVRRLLAGERVTARGEGYVLTDAELALRSERPPPIWMAANGDRAVQRAARLSDAWLVNPHTRLDELERQVGLFHAARAEAGLAPVTRMPVIKEICVAETDEAALAAARPYLEGKYDAYVAWGQSDVLPEGDTLRRAFAELTAGGRFVIGSPQTCAAILAEHVARLGVDHIICRAQWPGMPQEHVLRTLRLLAHEVAPRLGP</sequence>
<dbReference type="Gene3D" id="3.20.20.30">
    <property type="entry name" value="Luciferase-like domain"/>
    <property type="match status" value="1"/>
</dbReference>
<keyword evidence="6" id="KW-1185">Reference proteome</keyword>
<dbReference type="Proteomes" id="UP000321805">
    <property type="component" value="Chromosome"/>
</dbReference>
<organism evidence="5 6">
    <name type="scientific">Baekduia soli</name>
    <dbReference type="NCBI Taxonomy" id="496014"/>
    <lineage>
        <taxon>Bacteria</taxon>
        <taxon>Bacillati</taxon>
        <taxon>Actinomycetota</taxon>
        <taxon>Thermoleophilia</taxon>
        <taxon>Solirubrobacterales</taxon>
        <taxon>Baekduiaceae</taxon>
        <taxon>Baekduia</taxon>
    </lineage>
</organism>
<dbReference type="Pfam" id="PF00296">
    <property type="entry name" value="Bac_luciferase"/>
    <property type="match status" value="1"/>
</dbReference>
<name>A0A5B8U5L9_9ACTN</name>
<feature type="domain" description="Luciferase-like" evidence="4">
    <location>
        <begin position="5"/>
        <end position="303"/>
    </location>
</feature>
<dbReference type="InterPro" id="IPR011251">
    <property type="entry name" value="Luciferase-like_dom"/>
</dbReference>
<dbReference type="AlphaFoldDB" id="A0A5B8U5L9"/>
<protein>
    <submittedName>
        <fullName evidence="5">LLM class flavin-dependent oxidoreductase</fullName>
    </submittedName>
</protein>
<accession>A0A5B8U5L9</accession>
<evidence type="ECO:0000256" key="2">
    <source>
        <dbReference type="ARBA" id="ARBA00023033"/>
    </source>
</evidence>
<dbReference type="OrthoDB" id="7903015at2"/>
<dbReference type="PANTHER" id="PTHR30137">
    <property type="entry name" value="LUCIFERASE-LIKE MONOOXYGENASE"/>
    <property type="match status" value="1"/>
</dbReference>
<dbReference type="PANTHER" id="PTHR30137:SF8">
    <property type="entry name" value="BLR5498 PROTEIN"/>
    <property type="match status" value="1"/>
</dbReference>
<dbReference type="GO" id="GO:0016705">
    <property type="term" value="F:oxidoreductase activity, acting on paired donors, with incorporation or reduction of molecular oxygen"/>
    <property type="evidence" value="ECO:0007669"/>
    <property type="project" value="InterPro"/>
</dbReference>
<evidence type="ECO:0000313" key="6">
    <source>
        <dbReference type="Proteomes" id="UP000321805"/>
    </source>
</evidence>
<dbReference type="GO" id="GO:0004497">
    <property type="term" value="F:monooxygenase activity"/>
    <property type="evidence" value="ECO:0007669"/>
    <property type="project" value="UniProtKB-KW"/>
</dbReference>
<reference evidence="5 6" key="1">
    <citation type="journal article" date="2018" name="J. Microbiol.">
        <title>Baekduia soli gen. nov., sp. nov., a novel bacterium isolated from the soil of Baekdu Mountain and proposal of a novel family name, Baekduiaceae fam. nov.</title>
        <authorList>
            <person name="An D.S."/>
            <person name="Siddiqi M.Z."/>
            <person name="Kim K.H."/>
            <person name="Yu H.S."/>
            <person name="Im W.T."/>
        </authorList>
    </citation>
    <scope>NUCLEOTIDE SEQUENCE [LARGE SCALE GENOMIC DNA]</scope>
    <source>
        <strain evidence="5 6">BR7-21</strain>
    </source>
</reference>
<evidence type="ECO:0000259" key="4">
    <source>
        <dbReference type="Pfam" id="PF00296"/>
    </source>
</evidence>
<dbReference type="InterPro" id="IPR036661">
    <property type="entry name" value="Luciferase-like_sf"/>
</dbReference>